<dbReference type="Proteomes" id="UP000029492">
    <property type="component" value="Chromosome"/>
</dbReference>
<reference evidence="1 2" key="1">
    <citation type="journal article" date="2014" name="PLoS ONE">
        <title>Genome Information of Methylobacterium oryzae, a Plant-Probiotic Methylotroph in the Phyllosphere.</title>
        <authorList>
            <person name="Kwak M.J."/>
            <person name="Jeong H."/>
            <person name="Madhaiyan M."/>
            <person name="Lee Y."/>
            <person name="Sa T.M."/>
            <person name="Oh T.K."/>
            <person name="Kim J.F."/>
        </authorList>
    </citation>
    <scope>NUCLEOTIDE SEQUENCE [LARGE SCALE GENOMIC DNA]</scope>
    <source>
        <strain evidence="1 2">CBMB20</strain>
    </source>
</reference>
<name>A0A089NMM0_9HYPH</name>
<proteinExistence type="predicted"/>
<dbReference type="EMBL" id="CP003811">
    <property type="protein sequence ID" value="AIQ87770.1"/>
    <property type="molecule type" value="Genomic_DNA"/>
</dbReference>
<dbReference type="AlphaFoldDB" id="A0A089NMM0"/>
<gene>
    <name evidence="1" type="ORF">MOC_0015</name>
</gene>
<organism evidence="1 2">
    <name type="scientific">Methylobacterium oryzae CBMB20</name>
    <dbReference type="NCBI Taxonomy" id="693986"/>
    <lineage>
        <taxon>Bacteria</taxon>
        <taxon>Pseudomonadati</taxon>
        <taxon>Pseudomonadota</taxon>
        <taxon>Alphaproteobacteria</taxon>
        <taxon>Hyphomicrobiales</taxon>
        <taxon>Methylobacteriaceae</taxon>
        <taxon>Methylobacterium</taxon>
    </lineage>
</organism>
<sequence>MNRPSNPRTQDINLIAAQEFVLWGALRPNAGIAGYAEAIDDERMQRAAGQIVIELYIEFVAKPIYL</sequence>
<dbReference type="HOGENOM" id="CLU_2826204_0_0_5"/>
<accession>A0A089NMM0</accession>
<keyword evidence="2" id="KW-1185">Reference proteome</keyword>
<dbReference type="KEGG" id="mor:MOC_0015"/>
<evidence type="ECO:0000313" key="2">
    <source>
        <dbReference type="Proteomes" id="UP000029492"/>
    </source>
</evidence>
<evidence type="ECO:0000313" key="1">
    <source>
        <dbReference type="EMBL" id="AIQ87770.1"/>
    </source>
</evidence>
<protein>
    <submittedName>
        <fullName evidence="1">Protein of unassigned function</fullName>
    </submittedName>
</protein>